<feature type="transmembrane region" description="Helical" evidence="1">
    <location>
        <begin position="68"/>
        <end position="89"/>
    </location>
</feature>
<keyword evidence="1" id="KW-0812">Transmembrane</keyword>
<sequence length="125" mass="13872">MSRPALTLKWFGCYLMLLGLALMLLPNLLLGLFHIAATSEVWIRIVGVLAFNIGVYYLAAARSESRPLFLASVYTRTLVLASFAIFALLQLCEPIVVLFGAVDFCGGLWTLHALRTENRARAIRN</sequence>
<proteinExistence type="predicted"/>
<dbReference type="AlphaFoldDB" id="A0A5R9QT24"/>
<dbReference type="RefSeq" id="WP_138525451.1">
    <property type="nucleotide sequence ID" value="NZ_JAOCBK010000020.1"/>
</dbReference>
<keyword evidence="1" id="KW-0472">Membrane</keyword>
<keyword evidence="1" id="KW-1133">Transmembrane helix</keyword>
<name>A0A5R9QT24_9PSED</name>
<feature type="transmembrane region" description="Helical" evidence="1">
    <location>
        <begin position="41"/>
        <end position="61"/>
    </location>
</feature>
<evidence type="ECO:0000313" key="3">
    <source>
        <dbReference type="Proteomes" id="UP000306635"/>
    </source>
</evidence>
<dbReference type="OrthoDB" id="7271910at2"/>
<dbReference type="EMBL" id="SWDV01000030">
    <property type="protein sequence ID" value="TLX73145.1"/>
    <property type="molecule type" value="Genomic_DNA"/>
</dbReference>
<comment type="caution">
    <text evidence="2">The sequence shown here is derived from an EMBL/GenBank/DDBJ whole genome shotgun (WGS) entry which is preliminary data.</text>
</comment>
<keyword evidence="3" id="KW-1185">Reference proteome</keyword>
<protein>
    <submittedName>
        <fullName evidence="2">Uncharacterized protein</fullName>
    </submittedName>
</protein>
<accession>A0A5R9QT24</accession>
<feature type="transmembrane region" description="Helical" evidence="1">
    <location>
        <begin position="12"/>
        <end position="35"/>
    </location>
</feature>
<reference evidence="2 3" key="1">
    <citation type="submission" date="2019-04" db="EMBL/GenBank/DDBJ databases">
        <authorList>
            <person name="Li M."/>
        </authorList>
    </citation>
    <scope>NUCLEOTIDE SEQUENCE [LARGE SCALE GENOMIC DNA]</scope>
    <source>
        <strain evidence="2 3">LAM1902</strain>
    </source>
</reference>
<evidence type="ECO:0000256" key="1">
    <source>
        <dbReference type="SAM" id="Phobius"/>
    </source>
</evidence>
<dbReference type="Proteomes" id="UP000306635">
    <property type="component" value="Unassembled WGS sequence"/>
</dbReference>
<feature type="transmembrane region" description="Helical" evidence="1">
    <location>
        <begin position="95"/>
        <end position="114"/>
    </location>
</feature>
<evidence type="ECO:0000313" key="2">
    <source>
        <dbReference type="EMBL" id="TLX73145.1"/>
    </source>
</evidence>
<gene>
    <name evidence="2" type="ORF">FAS41_21475</name>
</gene>
<organism evidence="2 3">
    <name type="scientific">Pseudomonas nicosulfuronedens</name>
    <dbReference type="NCBI Taxonomy" id="2571105"/>
    <lineage>
        <taxon>Bacteria</taxon>
        <taxon>Pseudomonadati</taxon>
        <taxon>Pseudomonadota</taxon>
        <taxon>Gammaproteobacteria</taxon>
        <taxon>Pseudomonadales</taxon>
        <taxon>Pseudomonadaceae</taxon>
        <taxon>Pseudomonas</taxon>
    </lineage>
</organism>